<evidence type="ECO:0000256" key="1">
    <source>
        <dbReference type="ARBA" id="ARBA00005056"/>
    </source>
</evidence>
<dbReference type="Gene3D" id="3.30.360.10">
    <property type="entry name" value="Dihydrodipicolinate Reductase, domain 2"/>
    <property type="match status" value="1"/>
</dbReference>
<dbReference type="InterPro" id="IPR005106">
    <property type="entry name" value="Asp/hSer_DH_NAD-bd"/>
</dbReference>
<dbReference type="EMBL" id="CP066308">
    <property type="protein sequence ID" value="QQE72687.1"/>
    <property type="molecule type" value="Genomic_DNA"/>
</dbReference>
<evidence type="ECO:0000256" key="3">
    <source>
        <dbReference type="ARBA" id="ARBA00006753"/>
    </source>
</evidence>
<dbReference type="EC" id="1.1.1.3" evidence="4 14"/>
<evidence type="ECO:0000313" key="21">
    <source>
        <dbReference type="Proteomes" id="UP000677234"/>
    </source>
</evidence>
<proteinExistence type="inferred from homology"/>
<evidence type="ECO:0000256" key="4">
    <source>
        <dbReference type="ARBA" id="ARBA00013213"/>
    </source>
</evidence>
<dbReference type="KEGG" id="bcop:JD108_12005"/>
<keyword evidence="6 14" id="KW-0028">Amino-acid biosynthesis</keyword>
<comment type="pathway">
    <text evidence="1 14">Amino-acid biosynthesis; L-threonine biosynthesis; L-threonine from L-aspartate: step 3/5.</text>
</comment>
<keyword evidence="21" id="KW-1185">Reference proteome</keyword>
<evidence type="ECO:0000259" key="16">
    <source>
        <dbReference type="Pfam" id="PF00742"/>
    </source>
</evidence>
<feature type="active site" description="Proton donor" evidence="12">
    <location>
        <position position="221"/>
    </location>
</feature>
<accession>A0A7T5EHL2</accession>
<evidence type="ECO:0000256" key="2">
    <source>
        <dbReference type="ARBA" id="ARBA00005062"/>
    </source>
</evidence>
<reference evidence="19" key="2">
    <citation type="submission" date="2021-04" db="EMBL/GenBank/DDBJ databases">
        <title>Brevibacillus composti FJAT-54423, complete genome.</title>
        <authorList>
            <person name="Tang R."/>
        </authorList>
    </citation>
    <scope>NUCLEOTIDE SEQUENCE</scope>
    <source>
        <strain evidence="19">FJAT-54424</strain>
    </source>
</reference>
<evidence type="ECO:0000256" key="14">
    <source>
        <dbReference type="RuleBase" id="RU000579"/>
    </source>
</evidence>
<dbReference type="SUPFAM" id="SSF51735">
    <property type="entry name" value="NAD(P)-binding Rossmann-fold domains"/>
    <property type="match status" value="1"/>
</dbReference>
<reference evidence="18 20" key="1">
    <citation type="submission" date="2020-12" db="EMBL/GenBank/DDBJ databases">
        <title>strain FJAT-54423T represents a novel species of the genus Brevibacillus.</title>
        <authorList>
            <person name="Tang R."/>
        </authorList>
    </citation>
    <scope>NUCLEOTIDE SEQUENCE [LARGE SCALE GENOMIC DNA]</scope>
    <source>
        <strain evidence="18 20">FJAT-54423</strain>
    </source>
</reference>
<dbReference type="RefSeq" id="WP_198826320.1">
    <property type="nucleotide sequence ID" value="NZ_CP066308.1"/>
</dbReference>
<dbReference type="AlphaFoldDB" id="A0A7T5EHL2"/>
<dbReference type="PIRSF" id="PIRSF036497">
    <property type="entry name" value="HDH_short"/>
    <property type="match status" value="1"/>
</dbReference>
<dbReference type="EMBL" id="CP073708">
    <property type="protein sequence ID" value="QUO39765.1"/>
    <property type="molecule type" value="Genomic_DNA"/>
</dbReference>
<keyword evidence="13 14" id="KW-0521">NADP</keyword>
<dbReference type="GO" id="GO:0009086">
    <property type="term" value="P:methionine biosynthetic process"/>
    <property type="evidence" value="ECO:0007669"/>
    <property type="project" value="UniProtKB-KW"/>
</dbReference>
<evidence type="ECO:0000256" key="7">
    <source>
        <dbReference type="ARBA" id="ARBA00022697"/>
    </source>
</evidence>
<dbReference type="Gene3D" id="3.40.50.720">
    <property type="entry name" value="NAD(P)-binding Rossmann-like Domain"/>
    <property type="match status" value="1"/>
</dbReference>
<comment type="pathway">
    <text evidence="2 14">Amino-acid biosynthesis; L-methionine biosynthesis via de novo pathway; L-homoserine from L-aspartate: step 3/3.</text>
</comment>
<dbReference type="InterPro" id="IPR036291">
    <property type="entry name" value="NAD(P)-bd_dom_sf"/>
</dbReference>
<feature type="binding site" evidence="13">
    <location>
        <begin position="10"/>
        <end position="15"/>
    </location>
    <ligand>
        <name>NADP(+)</name>
        <dbReference type="ChEBI" id="CHEBI:58349"/>
    </ligand>
</feature>
<gene>
    <name evidence="18" type="ORF">JD108_12005</name>
    <name evidence="19" type="ORF">KDJ56_11950</name>
</gene>
<dbReference type="Proteomes" id="UP000677234">
    <property type="component" value="Chromosome"/>
</dbReference>
<evidence type="ECO:0000256" key="12">
    <source>
        <dbReference type="PIRSR" id="PIRSR036497-1"/>
    </source>
</evidence>
<dbReference type="Proteomes" id="UP000595847">
    <property type="component" value="Chromosome"/>
</dbReference>
<sequence length="338" mass="35922">MKRWDVIISGYGTVGRQAGRLLLERQERYRKRYGADVRIVGALRSAAGSYDADGLTLDQLRAFSADAGAGRPEWTGADFLESCAYHVLIEAGPSDIQTGGHALEAMRAALGGGKHVIAISKGALVADYPGLSALARENGVQLKVSGATAAALPTVDLLAYNLAGCEISLMEGIFTGTANYVLTAMMDERLSLTQAIERAQQMGIAEPDPRFDLEGWDTACKLTILANAAFGAPLRLSDVKREGIEQLTHEQLAAWRAAGLVPKLVGRLQSAQGRVEAAVELRLLEPTHPFVHVRGTTKAVRVETDTMGELLVIGGKSDPVAAAAAALKDLEHLLQQSG</sequence>
<evidence type="ECO:0000256" key="6">
    <source>
        <dbReference type="ARBA" id="ARBA00022605"/>
    </source>
</evidence>
<keyword evidence="7 14" id="KW-0791">Threonine biosynthesis</keyword>
<evidence type="ECO:0000256" key="5">
    <source>
        <dbReference type="ARBA" id="ARBA00013376"/>
    </source>
</evidence>
<dbReference type="FunFam" id="3.30.360.10:FF:000005">
    <property type="entry name" value="Homoserine dehydrogenase"/>
    <property type="match status" value="1"/>
</dbReference>
<dbReference type="GO" id="GO:0004412">
    <property type="term" value="F:homoserine dehydrogenase activity"/>
    <property type="evidence" value="ECO:0007669"/>
    <property type="project" value="UniProtKB-EC"/>
</dbReference>
<dbReference type="InterPro" id="IPR022697">
    <property type="entry name" value="HDH_short"/>
</dbReference>
<feature type="domain" description="Aspartate/homoserine dehydrogenase NAD-binding" evidence="17">
    <location>
        <begin position="10"/>
        <end position="143"/>
    </location>
</feature>
<dbReference type="GO" id="GO:0009088">
    <property type="term" value="P:threonine biosynthetic process"/>
    <property type="evidence" value="ECO:0007669"/>
    <property type="project" value="UniProtKB-UniPathway"/>
</dbReference>
<name>A0A7T5EHL2_9BACL</name>
<dbReference type="InterPro" id="IPR001342">
    <property type="entry name" value="HDH_cat"/>
</dbReference>
<feature type="domain" description="Homoserine dehydrogenase catalytic" evidence="16">
    <location>
        <begin position="153"/>
        <end position="330"/>
    </location>
</feature>
<comment type="catalytic activity">
    <reaction evidence="11">
        <text>L-homoserine + NADP(+) = L-aspartate 4-semialdehyde + NADPH + H(+)</text>
        <dbReference type="Rhea" id="RHEA:15761"/>
        <dbReference type="ChEBI" id="CHEBI:15378"/>
        <dbReference type="ChEBI" id="CHEBI:57476"/>
        <dbReference type="ChEBI" id="CHEBI:57783"/>
        <dbReference type="ChEBI" id="CHEBI:58349"/>
        <dbReference type="ChEBI" id="CHEBI:537519"/>
        <dbReference type="EC" id="1.1.1.3"/>
    </reaction>
    <physiologicalReaction direction="right-to-left" evidence="11">
        <dbReference type="Rhea" id="RHEA:15763"/>
    </physiologicalReaction>
</comment>
<dbReference type="Pfam" id="PF03447">
    <property type="entry name" value="NAD_binding_3"/>
    <property type="match status" value="1"/>
</dbReference>
<feature type="binding site" evidence="13">
    <location>
        <position position="206"/>
    </location>
    <ligand>
        <name>L-homoserine</name>
        <dbReference type="ChEBI" id="CHEBI:57476"/>
    </ligand>
</feature>
<evidence type="ECO:0000313" key="19">
    <source>
        <dbReference type="EMBL" id="QUO39765.1"/>
    </source>
</evidence>
<organism evidence="18 20">
    <name type="scientific">Brevibacillus composti</name>
    <dbReference type="NCBI Taxonomy" id="2796470"/>
    <lineage>
        <taxon>Bacteria</taxon>
        <taxon>Bacillati</taxon>
        <taxon>Bacillota</taxon>
        <taxon>Bacilli</taxon>
        <taxon>Bacillales</taxon>
        <taxon>Paenibacillaceae</taxon>
        <taxon>Brevibacillus</taxon>
    </lineage>
</organism>
<evidence type="ECO:0000256" key="9">
    <source>
        <dbReference type="ARBA" id="ARBA00023053"/>
    </source>
</evidence>
<evidence type="ECO:0000256" key="10">
    <source>
        <dbReference type="ARBA" id="ARBA00023167"/>
    </source>
</evidence>
<evidence type="ECO:0000256" key="13">
    <source>
        <dbReference type="PIRSR" id="PIRSR036497-2"/>
    </source>
</evidence>
<feature type="binding site" evidence="13">
    <location>
        <position position="121"/>
    </location>
    <ligand>
        <name>NADPH</name>
        <dbReference type="ChEBI" id="CHEBI:57783"/>
    </ligand>
</feature>
<dbReference type="SUPFAM" id="SSF55347">
    <property type="entry name" value="Glyceraldehyde-3-phosphate dehydrogenase-like, C-terminal domain"/>
    <property type="match status" value="1"/>
</dbReference>
<evidence type="ECO:0000256" key="15">
    <source>
        <dbReference type="RuleBase" id="RU004171"/>
    </source>
</evidence>
<protein>
    <recommendedName>
        <fullName evidence="5 14">Homoserine dehydrogenase</fullName>
        <ecNumber evidence="4 14">1.1.1.3</ecNumber>
    </recommendedName>
</protein>
<dbReference type="PANTHER" id="PTHR43331:SF1">
    <property type="entry name" value="HOMOSERINE DEHYDROGENASE"/>
    <property type="match status" value="1"/>
</dbReference>
<evidence type="ECO:0000313" key="18">
    <source>
        <dbReference type="EMBL" id="QQE72687.1"/>
    </source>
</evidence>
<dbReference type="UniPathway" id="UPA00051">
    <property type="reaction ID" value="UER00465"/>
</dbReference>
<dbReference type="InterPro" id="IPR019811">
    <property type="entry name" value="HDH_CS"/>
</dbReference>
<keyword evidence="8 14" id="KW-0560">Oxidoreductase</keyword>
<evidence type="ECO:0000256" key="8">
    <source>
        <dbReference type="ARBA" id="ARBA00023002"/>
    </source>
</evidence>
<keyword evidence="9" id="KW-0915">Sodium</keyword>
<dbReference type="PROSITE" id="PS01042">
    <property type="entry name" value="HOMOSER_DHGENASE"/>
    <property type="match status" value="1"/>
</dbReference>
<dbReference type="Pfam" id="PF00742">
    <property type="entry name" value="Homoserine_dh"/>
    <property type="match status" value="1"/>
</dbReference>
<evidence type="ECO:0000256" key="11">
    <source>
        <dbReference type="ARBA" id="ARBA00048841"/>
    </source>
</evidence>
<dbReference type="UniPathway" id="UPA00050">
    <property type="reaction ID" value="UER00063"/>
</dbReference>
<comment type="similarity">
    <text evidence="3 15">Belongs to the homoserine dehydrogenase family.</text>
</comment>
<evidence type="ECO:0000313" key="20">
    <source>
        <dbReference type="Proteomes" id="UP000595847"/>
    </source>
</evidence>
<keyword evidence="10 14" id="KW-0486">Methionine biosynthesis</keyword>
<dbReference type="GO" id="GO:0050661">
    <property type="term" value="F:NADP binding"/>
    <property type="evidence" value="ECO:0007669"/>
    <property type="project" value="InterPro"/>
</dbReference>
<evidence type="ECO:0000259" key="17">
    <source>
        <dbReference type="Pfam" id="PF03447"/>
    </source>
</evidence>
<dbReference type="PANTHER" id="PTHR43331">
    <property type="entry name" value="HOMOSERINE DEHYDROGENASE"/>
    <property type="match status" value="1"/>
</dbReference>